<keyword evidence="1" id="KW-1133">Transmembrane helix</keyword>
<evidence type="ECO:0000313" key="2">
    <source>
        <dbReference type="EMBL" id="MBU9767324.1"/>
    </source>
</evidence>
<keyword evidence="3" id="KW-1185">Reference proteome</keyword>
<comment type="caution">
    <text evidence="2">The sequence shown here is derived from an EMBL/GenBank/DDBJ whole genome shotgun (WGS) entry which is preliminary data.</text>
</comment>
<dbReference type="RefSeq" id="WP_217161246.1">
    <property type="nucleotide sequence ID" value="NZ_VOMB01000028.1"/>
</dbReference>
<feature type="transmembrane region" description="Helical" evidence="1">
    <location>
        <begin position="58"/>
        <end position="80"/>
    </location>
</feature>
<proteinExistence type="predicted"/>
<protein>
    <recommendedName>
        <fullName evidence="4">VWA domain-containing protein</fullName>
    </recommendedName>
</protein>
<evidence type="ECO:0000313" key="3">
    <source>
        <dbReference type="Proteomes" id="UP000812982"/>
    </source>
</evidence>
<dbReference type="EMBL" id="VOMB01000028">
    <property type="protein sequence ID" value="MBU9767324.1"/>
    <property type="molecule type" value="Genomic_DNA"/>
</dbReference>
<organism evidence="2 3">
    <name type="scientific">[Mycobacterium] fortunisiensis</name>
    <dbReference type="NCBI Taxonomy" id="2600579"/>
    <lineage>
        <taxon>Bacteria</taxon>
        <taxon>Bacillati</taxon>
        <taxon>Actinomycetota</taxon>
        <taxon>Actinomycetes</taxon>
        <taxon>Mycobacteriales</taxon>
        <taxon>Mycobacteriaceae</taxon>
        <taxon>Mycolicibacterium</taxon>
    </lineage>
</organism>
<evidence type="ECO:0000256" key="1">
    <source>
        <dbReference type="SAM" id="Phobius"/>
    </source>
</evidence>
<feature type="transmembrane region" description="Helical" evidence="1">
    <location>
        <begin position="297"/>
        <end position="316"/>
    </location>
</feature>
<sequence length="319" mass="33822">MDLIWWVVVIAGCLALAGCVGLALLLREPVDPDELRPLANTRRLTRLPEYVRAMRRRIMAAVVAVTMLTVAFAAAVFAAARPTGLPSSPRTTQAAAAEDIMVCVGGPVTDPTVSATLRYFADRVAAFGTERIGLTSANRRVVPLTRDYQYAAGQFAAAAADDAARPLVSPVSYVDYAATVTDVLALCLTGFPSFDEPSAQRRSLIYVGPETLPAAGRSTPLFTAERLRELAHDADVQVNAVTSGTDEGTVAALTRSTGGRWLSSVDVAAQLTEIRNHPPQAGASGAAADTRSPETPGIAVLVALLALAVLWWWPVVMRR</sequence>
<dbReference type="Proteomes" id="UP000812982">
    <property type="component" value="Unassembled WGS sequence"/>
</dbReference>
<gene>
    <name evidence="2" type="ORF">FR943_26260</name>
</gene>
<keyword evidence="1" id="KW-0812">Transmembrane</keyword>
<accession>A0ABS6KUK0</accession>
<reference evidence="2 3" key="1">
    <citation type="journal article" date="2021" name="Sci. Rep.">
        <title>Phenotypic and genomic hallmarks of a novel, potentially pathogenic rapidly growing Mycobacterium species related to the Mycobacterium fortuitum complex.</title>
        <authorList>
            <person name="Gharbi R."/>
            <person name="Khanna V."/>
            <person name="Frigui W."/>
            <person name="Mhenni B."/>
            <person name="Brosch R."/>
            <person name="Mardassi H."/>
        </authorList>
    </citation>
    <scope>NUCLEOTIDE SEQUENCE [LARGE SCALE GENOMIC DNA]</scope>
    <source>
        <strain evidence="2 3">TNTM28</strain>
    </source>
</reference>
<name>A0ABS6KUK0_9MYCO</name>
<keyword evidence="1" id="KW-0472">Membrane</keyword>
<evidence type="ECO:0008006" key="4">
    <source>
        <dbReference type="Google" id="ProtNLM"/>
    </source>
</evidence>
<feature type="transmembrane region" description="Helical" evidence="1">
    <location>
        <begin position="6"/>
        <end position="26"/>
    </location>
</feature>